<accession>A0A2M8QDL4</accession>
<dbReference type="GO" id="GO:0022857">
    <property type="term" value="F:transmembrane transporter activity"/>
    <property type="evidence" value="ECO:0007669"/>
    <property type="project" value="InterPro"/>
</dbReference>
<feature type="transmembrane region" description="Helical" evidence="6">
    <location>
        <begin position="132"/>
        <end position="153"/>
    </location>
</feature>
<evidence type="ECO:0000256" key="4">
    <source>
        <dbReference type="ARBA" id="ARBA00022989"/>
    </source>
</evidence>
<dbReference type="Pfam" id="PF02653">
    <property type="entry name" value="BPD_transp_2"/>
    <property type="match status" value="1"/>
</dbReference>
<dbReference type="PANTHER" id="PTHR47089">
    <property type="entry name" value="ABC TRANSPORTER, PERMEASE PROTEIN"/>
    <property type="match status" value="1"/>
</dbReference>
<feature type="transmembrane region" description="Helical" evidence="6">
    <location>
        <begin position="291"/>
        <end position="310"/>
    </location>
</feature>
<evidence type="ECO:0000256" key="5">
    <source>
        <dbReference type="ARBA" id="ARBA00023136"/>
    </source>
</evidence>
<dbReference type="EMBL" id="PGTN01000031">
    <property type="protein sequence ID" value="PJF47894.1"/>
    <property type="molecule type" value="Genomic_DNA"/>
</dbReference>
<keyword evidence="4 6" id="KW-1133">Transmembrane helix</keyword>
<keyword evidence="5 6" id="KW-0472">Membrane</keyword>
<dbReference type="InterPro" id="IPR001851">
    <property type="entry name" value="ABC_transp_permease"/>
</dbReference>
<evidence type="ECO:0000256" key="6">
    <source>
        <dbReference type="SAM" id="Phobius"/>
    </source>
</evidence>
<dbReference type="GO" id="GO:0005886">
    <property type="term" value="C:plasma membrane"/>
    <property type="evidence" value="ECO:0007669"/>
    <property type="project" value="UniProtKB-SubCell"/>
</dbReference>
<keyword evidence="2" id="KW-1003">Cell membrane</keyword>
<feature type="transmembrane region" description="Helical" evidence="6">
    <location>
        <begin position="79"/>
        <end position="97"/>
    </location>
</feature>
<protein>
    <submittedName>
        <fullName evidence="7">ABC transporter permease</fullName>
    </submittedName>
</protein>
<feature type="transmembrane region" description="Helical" evidence="6">
    <location>
        <begin position="346"/>
        <end position="365"/>
    </location>
</feature>
<organism evidence="7 8">
    <name type="scientific">Candidatus Thermofonsia Clade 3 bacterium</name>
    <dbReference type="NCBI Taxonomy" id="2364212"/>
    <lineage>
        <taxon>Bacteria</taxon>
        <taxon>Bacillati</taxon>
        <taxon>Chloroflexota</taxon>
        <taxon>Candidatus Thermofontia</taxon>
        <taxon>Candidatus Thermofonsia Clade 3</taxon>
    </lineage>
</organism>
<dbReference type="PANTHER" id="PTHR47089:SF1">
    <property type="entry name" value="GUANOSINE ABC TRANSPORTER PERMEASE PROTEIN NUPP"/>
    <property type="match status" value="1"/>
</dbReference>
<feature type="transmembrane region" description="Helical" evidence="6">
    <location>
        <begin position="315"/>
        <end position="334"/>
    </location>
</feature>
<evidence type="ECO:0000256" key="1">
    <source>
        <dbReference type="ARBA" id="ARBA00004651"/>
    </source>
</evidence>
<feature type="transmembrane region" description="Helical" evidence="6">
    <location>
        <begin position="30"/>
        <end position="54"/>
    </location>
</feature>
<reference evidence="7 8" key="1">
    <citation type="submission" date="2017-11" db="EMBL/GenBank/DDBJ databases">
        <title>Evolution of Phototrophy in the Chloroflexi Phylum Driven by Horizontal Gene Transfer.</title>
        <authorList>
            <person name="Ward L.M."/>
            <person name="Hemp J."/>
            <person name="Shih P.M."/>
            <person name="Mcglynn S.E."/>
            <person name="Fischer W."/>
        </authorList>
    </citation>
    <scope>NUCLEOTIDE SEQUENCE [LARGE SCALE GENOMIC DNA]</scope>
    <source>
        <strain evidence="7">JP3_7</strain>
    </source>
</reference>
<dbReference type="Proteomes" id="UP000230790">
    <property type="component" value="Unassembled WGS sequence"/>
</dbReference>
<proteinExistence type="predicted"/>
<keyword evidence="3 6" id="KW-0812">Transmembrane</keyword>
<dbReference type="AlphaFoldDB" id="A0A2M8QDL4"/>
<sequence length="375" mass="40037">MQVTLPSSASSFDRAAERARVQQERRRSAIVDLVVTLSTIALALLVGFLVMLIVGKDPILAYSSLLSGPLSRSHRAGRWIEDATTLIILGLSVAIPFRARQFSLGAQGQMFIAAMIAAVIAIYLPLPPVLAILLPLVAAMLAGFVTGLLPGLIKAYLNANEIVSTLMLNAVIVLLYDFLLTNVFTPPGAQSLRSELIQPNSMLLRLSAIFGINLGRANLAVVMVAVLVLAVWVLLSRTPLGYEIRIIGANEKFARYGGINTQRTIALSFAIGGAIAAVAGVHLVLGVHQRLIPAIAAGLGFEGIVVALLARNNPLLIPITGLFYSYLRVGGDIMEQEAAVGAEIVQVIQAVIILLLTAQVLVNYAKSRHRLMRST</sequence>
<feature type="transmembrane region" description="Helical" evidence="6">
    <location>
        <begin position="265"/>
        <end position="285"/>
    </location>
</feature>
<feature type="transmembrane region" description="Helical" evidence="6">
    <location>
        <begin position="109"/>
        <end position="126"/>
    </location>
</feature>
<feature type="transmembrane region" description="Helical" evidence="6">
    <location>
        <begin position="165"/>
        <end position="184"/>
    </location>
</feature>
<feature type="transmembrane region" description="Helical" evidence="6">
    <location>
        <begin position="204"/>
        <end position="235"/>
    </location>
</feature>
<evidence type="ECO:0000256" key="3">
    <source>
        <dbReference type="ARBA" id="ARBA00022692"/>
    </source>
</evidence>
<evidence type="ECO:0000256" key="2">
    <source>
        <dbReference type="ARBA" id="ARBA00022475"/>
    </source>
</evidence>
<comment type="subcellular location">
    <subcellularLocation>
        <location evidence="1">Cell membrane</location>
        <topology evidence="1">Multi-pass membrane protein</topology>
    </subcellularLocation>
</comment>
<evidence type="ECO:0000313" key="8">
    <source>
        <dbReference type="Proteomes" id="UP000230790"/>
    </source>
</evidence>
<name>A0A2M8QDL4_9CHLR</name>
<dbReference type="CDD" id="cd06580">
    <property type="entry name" value="TM_PBP1_transp_TpRbsC_like"/>
    <property type="match status" value="1"/>
</dbReference>
<evidence type="ECO:0000313" key="7">
    <source>
        <dbReference type="EMBL" id="PJF47894.1"/>
    </source>
</evidence>
<gene>
    <name evidence="7" type="ORF">CUN48_06265</name>
</gene>
<comment type="caution">
    <text evidence="7">The sequence shown here is derived from an EMBL/GenBank/DDBJ whole genome shotgun (WGS) entry which is preliminary data.</text>
</comment>